<dbReference type="AlphaFoldDB" id="A0A815IK69"/>
<dbReference type="InterPro" id="IPR005821">
    <property type="entry name" value="Ion_trans_dom"/>
</dbReference>
<feature type="transmembrane region" description="Helical" evidence="5">
    <location>
        <begin position="109"/>
        <end position="128"/>
    </location>
</feature>
<evidence type="ECO:0000259" key="6">
    <source>
        <dbReference type="Pfam" id="PF00520"/>
    </source>
</evidence>
<accession>A0A815IK69</accession>
<evidence type="ECO:0000256" key="2">
    <source>
        <dbReference type="ARBA" id="ARBA00022692"/>
    </source>
</evidence>
<keyword evidence="2 5" id="KW-0812">Transmembrane</keyword>
<protein>
    <recommendedName>
        <fullName evidence="6">Ion transport domain-containing protein</fullName>
    </recommendedName>
</protein>
<dbReference type="GO" id="GO:0099604">
    <property type="term" value="F:ligand-gated calcium channel activity"/>
    <property type="evidence" value="ECO:0007669"/>
    <property type="project" value="TreeGrafter"/>
</dbReference>
<keyword evidence="4 5" id="KW-0472">Membrane</keyword>
<organism evidence="7 8">
    <name type="scientific">Adineta steineri</name>
    <dbReference type="NCBI Taxonomy" id="433720"/>
    <lineage>
        <taxon>Eukaryota</taxon>
        <taxon>Metazoa</taxon>
        <taxon>Spiralia</taxon>
        <taxon>Gnathifera</taxon>
        <taxon>Rotifera</taxon>
        <taxon>Eurotatoria</taxon>
        <taxon>Bdelloidea</taxon>
        <taxon>Adinetida</taxon>
        <taxon>Adinetidae</taxon>
        <taxon>Adineta</taxon>
    </lineage>
</organism>
<feature type="transmembrane region" description="Helical" evidence="5">
    <location>
        <begin position="190"/>
        <end position="210"/>
    </location>
</feature>
<evidence type="ECO:0000256" key="3">
    <source>
        <dbReference type="ARBA" id="ARBA00022989"/>
    </source>
</evidence>
<keyword evidence="3 5" id="KW-1133">Transmembrane helix</keyword>
<dbReference type="InterPro" id="IPR050927">
    <property type="entry name" value="TRPM"/>
</dbReference>
<dbReference type="Pfam" id="PF00520">
    <property type="entry name" value="Ion_trans"/>
    <property type="match status" value="1"/>
</dbReference>
<feature type="transmembrane region" description="Helical" evidence="5">
    <location>
        <begin position="40"/>
        <end position="59"/>
    </location>
</feature>
<proteinExistence type="predicted"/>
<evidence type="ECO:0000256" key="5">
    <source>
        <dbReference type="SAM" id="Phobius"/>
    </source>
</evidence>
<evidence type="ECO:0000256" key="1">
    <source>
        <dbReference type="ARBA" id="ARBA00004141"/>
    </source>
</evidence>
<feature type="domain" description="Ion transport" evidence="6">
    <location>
        <begin position="33"/>
        <end position="226"/>
    </location>
</feature>
<name>A0A815IK69_9BILA</name>
<dbReference type="EMBL" id="CAJNOG010000832">
    <property type="protein sequence ID" value="CAF1367064.1"/>
    <property type="molecule type" value="Genomic_DNA"/>
</dbReference>
<gene>
    <name evidence="7" type="ORF">JYZ213_LOCUS35911</name>
</gene>
<dbReference type="Proteomes" id="UP000663845">
    <property type="component" value="Unassembled WGS sequence"/>
</dbReference>
<evidence type="ECO:0000313" key="8">
    <source>
        <dbReference type="Proteomes" id="UP000663845"/>
    </source>
</evidence>
<dbReference type="GO" id="GO:0005886">
    <property type="term" value="C:plasma membrane"/>
    <property type="evidence" value="ECO:0007669"/>
    <property type="project" value="TreeGrafter"/>
</dbReference>
<sequence>MYSLHVKSALIKSPYWKKLSEVNRHRNTIWSFYRNDPWNVLDFVAFTLWIVGFITRFIVRDHAFEVSKICMSIDLCLWYMRCLHVFLASERLGPKLLMIFHTMKDLMSFLFFILIFLSAYAITTYSLITTSSFVIWTNSTYFTTVQNGGNLTNIEILRNIIEWGTWKIFGSTSLTTSDSVEIKYTAKNDAYGFVTLILTIAFLVVAYVLLLNNLIALFNFTIQRVHGESHRTWCYHFYVVLKEYEEKDMFVPPLNLCLWPISYYMRKRLHDSTKKRNNTFIAHDNYDVKHIRKQQQRIAEKYWKEKQISKDGSIHQRPYVCRQCKCRGTEADYIESTFL</sequence>
<reference evidence="7" key="1">
    <citation type="submission" date="2021-02" db="EMBL/GenBank/DDBJ databases">
        <authorList>
            <person name="Nowell W R."/>
        </authorList>
    </citation>
    <scope>NUCLEOTIDE SEQUENCE</scope>
</reference>
<evidence type="ECO:0000313" key="7">
    <source>
        <dbReference type="EMBL" id="CAF1367064.1"/>
    </source>
</evidence>
<evidence type="ECO:0000256" key="4">
    <source>
        <dbReference type="ARBA" id="ARBA00023136"/>
    </source>
</evidence>
<dbReference type="PANTHER" id="PTHR13800:SF12">
    <property type="entry name" value="TRANSIENT RECEPTOR POTENTIAL CATION CHANNEL SUBFAMILY M MEMBER-LIKE 2"/>
    <property type="match status" value="1"/>
</dbReference>
<comment type="subcellular location">
    <subcellularLocation>
        <location evidence="1">Membrane</location>
        <topology evidence="1">Multi-pass membrane protein</topology>
    </subcellularLocation>
</comment>
<comment type="caution">
    <text evidence="7">The sequence shown here is derived from an EMBL/GenBank/DDBJ whole genome shotgun (WGS) entry which is preliminary data.</text>
</comment>
<dbReference type="PANTHER" id="PTHR13800">
    <property type="entry name" value="TRANSIENT RECEPTOR POTENTIAL CATION CHANNEL, SUBFAMILY M, MEMBER 6"/>
    <property type="match status" value="1"/>
</dbReference>